<evidence type="ECO:0000256" key="1">
    <source>
        <dbReference type="SAM" id="MobiDB-lite"/>
    </source>
</evidence>
<protein>
    <submittedName>
        <fullName evidence="2">Uncharacterized protein</fullName>
    </submittedName>
</protein>
<comment type="caution">
    <text evidence="2">The sequence shown here is derived from an EMBL/GenBank/DDBJ whole genome shotgun (WGS) entry which is preliminary data.</text>
</comment>
<proteinExistence type="predicted"/>
<feature type="region of interest" description="Disordered" evidence="1">
    <location>
        <begin position="1"/>
        <end position="28"/>
    </location>
</feature>
<name>A0A0F8YI58_9ZZZZ</name>
<feature type="compositionally biased region" description="Basic and acidic residues" evidence="1">
    <location>
        <begin position="1"/>
        <end position="13"/>
    </location>
</feature>
<organism evidence="2">
    <name type="scientific">marine sediment metagenome</name>
    <dbReference type="NCBI Taxonomy" id="412755"/>
    <lineage>
        <taxon>unclassified sequences</taxon>
        <taxon>metagenomes</taxon>
        <taxon>ecological metagenomes</taxon>
    </lineage>
</organism>
<reference evidence="2" key="1">
    <citation type="journal article" date="2015" name="Nature">
        <title>Complex archaea that bridge the gap between prokaryotes and eukaryotes.</title>
        <authorList>
            <person name="Spang A."/>
            <person name="Saw J.H."/>
            <person name="Jorgensen S.L."/>
            <person name="Zaremba-Niedzwiedzka K."/>
            <person name="Martijn J."/>
            <person name="Lind A.E."/>
            <person name="van Eijk R."/>
            <person name="Schleper C."/>
            <person name="Guy L."/>
            <person name="Ettema T.J."/>
        </authorList>
    </citation>
    <scope>NUCLEOTIDE SEQUENCE</scope>
</reference>
<feature type="non-terminal residue" evidence="2">
    <location>
        <position position="1"/>
    </location>
</feature>
<dbReference type="AlphaFoldDB" id="A0A0F8YI58"/>
<gene>
    <name evidence="2" type="ORF">LCGC14_3090520</name>
</gene>
<evidence type="ECO:0000313" key="2">
    <source>
        <dbReference type="EMBL" id="KKK53859.1"/>
    </source>
</evidence>
<dbReference type="EMBL" id="LAZR01066293">
    <property type="protein sequence ID" value="KKK53859.1"/>
    <property type="molecule type" value="Genomic_DNA"/>
</dbReference>
<sequence length="28" mass="3139">ECKLGFDNSKEDNTGPLKPIECTNKETK</sequence>
<accession>A0A0F8YI58</accession>